<gene>
    <name evidence="2" type="ORF">MQE39_11450</name>
</gene>
<evidence type="ECO:0000313" key="2">
    <source>
        <dbReference type="EMBL" id="MDY5168729.1"/>
    </source>
</evidence>
<keyword evidence="1" id="KW-0812">Transmembrane</keyword>
<keyword evidence="1" id="KW-1133">Transmembrane helix</keyword>
<evidence type="ECO:0000256" key="1">
    <source>
        <dbReference type="SAM" id="Phobius"/>
    </source>
</evidence>
<evidence type="ECO:0008006" key="4">
    <source>
        <dbReference type="Google" id="ProtNLM"/>
    </source>
</evidence>
<dbReference type="EMBL" id="JALDAW010000016">
    <property type="protein sequence ID" value="MDY5168729.1"/>
    <property type="molecule type" value="Genomic_DNA"/>
</dbReference>
<comment type="caution">
    <text evidence="2">The sequence shown here is derived from an EMBL/GenBank/DDBJ whole genome shotgun (WGS) entry which is preliminary data.</text>
</comment>
<name>A0AB35UU42_9FIRM</name>
<protein>
    <recommendedName>
        <fullName evidence="4">Flp family type IVb pilin</fullName>
    </recommendedName>
</protein>
<keyword evidence="1" id="KW-0472">Membrane</keyword>
<feature type="transmembrane region" description="Helical" evidence="1">
    <location>
        <begin position="7"/>
        <end position="28"/>
    </location>
</feature>
<dbReference type="AlphaFoldDB" id="A0AB35UU42"/>
<dbReference type="RefSeq" id="WP_276663978.1">
    <property type="nucleotide sequence ID" value="NZ_BAABZA010000003.1"/>
</dbReference>
<sequence length="51" mass="5757">MKAFFEEYGLVLIVTIIATGMIAFAGTFRNTMQDTITEQWDNMTGIYETGD</sequence>
<evidence type="ECO:0000313" key="3">
    <source>
        <dbReference type="Proteomes" id="UP001276902"/>
    </source>
</evidence>
<reference evidence="2" key="1">
    <citation type="submission" date="2022-03" db="EMBL/GenBank/DDBJ databases">
        <title>First case of bacteraemia caused by Dielma fastidiosa in a patient hospitalised with diverticulitis.</title>
        <authorList>
            <person name="Forman-Ankjaer B."/>
            <person name="Hvid-Jensen F."/>
            <person name="Kobel C.M."/>
            <person name="Greve T."/>
        </authorList>
    </citation>
    <scope>NUCLEOTIDE SEQUENCE</scope>
    <source>
        <strain evidence="2">AUH_DF_2021</strain>
    </source>
</reference>
<organism evidence="2 3">
    <name type="scientific">Dielma fastidiosa</name>
    <dbReference type="NCBI Taxonomy" id="1034346"/>
    <lineage>
        <taxon>Bacteria</taxon>
        <taxon>Bacillati</taxon>
        <taxon>Bacillota</taxon>
        <taxon>Erysipelotrichia</taxon>
        <taxon>Erysipelotrichales</taxon>
        <taxon>Erysipelotrichaceae</taxon>
        <taxon>Dielma</taxon>
    </lineage>
</organism>
<proteinExistence type="predicted"/>
<dbReference type="Proteomes" id="UP001276902">
    <property type="component" value="Unassembled WGS sequence"/>
</dbReference>
<accession>A0AB35UU42</accession>